<gene>
    <name evidence="1" type="ORF">ERS852470_03615</name>
</gene>
<organism evidence="1 2">
    <name type="scientific">Clostridium disporicum</name>
    <dbReference type="NCBI Taxonomy" id="84024"/>
    <lineage>
        <taxon>Bacteria</taxon>
        <taxon>Bacillati</taxon>
        <taxon>Bacillota</taxon>
        <taxon>Clostridia</taxon>
        <taxon>Eubacteriales</taxon>
        <taxon>Clostridiaceae</taxon>
        <taxon>Clostridium</taxon>
    </lineage>
</organism>
<sequence length="89" mass="10828">MNYLIPEEIKNQILELKKTMERIKLDGLNFEYNQNPYGDIEIHIMEFKEHWEVRVVNECKKGGVWYRFLDTYKIIGDEVIYQDTEKDIL</sequence>
<evidence type="ECO:0000313" key="1">
    <source>
        <dbReference type="EMBL" id="CUO87808.1"/>
    </source>
</evidence>
<dbReference type="RefSeq" id="WP_055277980.1">
    <property type="nucleotide sequence ID" value="NZ_CYYT01000065.1"/>
</dbReference>
<protein>
    <submittedName>
        <fullName evidence="1">Uncharacterized protein</fullName>
    </submittedName>
</protein>
<proteinExistence type="predicted"/>
<accession>A0A174IR31</accession>
<evidence type="ECO:0000313" key="2">
    <source>
        <dbReference type="Proteomes" id="UP000095558"/>
    </source>
</evidence>
<reference evidence="1 2" key="1">
    <citation type="submission" date="2015-09" db="EMBL/GenBank/DDBJ databases">
        <authorList>
            <consortium name="Pathogen Informatics"/>
        </authorList>
    </citation>
    <scope>NUCLEOTIDE SEQUENCE [LARGE SCALE GENOMIC DNA]</scope>
    <source>
        <strain evidence="1 2">2789STDY5834855</strain>
    </source>
</reference>
<name>A0A174IR31_9CLOT</name>
<dbReference type="AlphaFoldDB" id="A0A174IR31"/>
<dbReference type="Proteomes" id="UP000095558">
    <property type="component" value="Unassembled WGS sequence"/>
</dbReference>
<dbReference type="EMBL" id="CYZV01000073">
    <property type="protein sequence ID" value="CUO87808.1"/>
    <property type="molecule type" value="Genomic_DNA"/>
</dbReference>